<protein>
    <recommendedName>
        <fullName evidence="11">Metal ABC transporter substrate-binding protein</fullName>
    </recommendedName>
</protein>
<feature type="chain" id="PRO_5012926167" description="Metal ABC transporter substrate-binding protein" evidence="8">
    <location>
        <begin position="19"/>
        <end position="330"/>
    </location>
</feature>
<dbReference type="PRINTS" id="PR00691">
    <property type="entry name" value="ADHESINB"/>
</dbReference>
<evidence type="ECO:0008006" key="11">
    <source>
        <dbReference type="Google" id="ProtNLM"/>
    </source>
</evidence>
<reference evidence="9 10" key="1">
    <citation type="submission" date="2017-10" db="EMBL/GenBank/DDBJ databases">
        <title>The draft genome sequence of Lewinella nigricans NBRC 102662.</title>
        <authorList>
            <person name="Wang K."/>
        </authorList>
    </citation>
    <scope>NUCLEOTIDE SEQUENCE [LARGE SCALE GENOMIC DNA]</scope>
    <source>
        <strain evidence="9 10">NBRC 102662</strain>
    </source>
</reference>
<dbReference type="Proteomes" id="UP000223913">
    <property type="component" value="Unassembled WGS sequence"/>
</dbReference>
<evidence type="ECO:0000256" key="8">
    <source>
        <dbReference type="SAM" id="SignalP"/>
    </source>
</evidence>
<evidence type="ECO:0000256" key="5">
    <source>
        <dbReference type="ARBA" id="ARBA00022729"/>
    </source>
</evidence>
<keyword evidence="7" id="KW-0472">Membrane</keyword>
<evidence type="ECO:0000256" key="3">
    <source>
        <dbReference type="ARBA" id="ARBA00022448"/>
    </source>
</evidence>
<sequence length="330" mass="36274">MKAIYAILLLALPFSVDAQEEKKLVVATASIFADMAEVISGGQVNVQMIVPIGGDPHIYEPTPGDAQLVNGADLILRNGLTFEGWLNELIENSGTRASIVTITQGVQPIESIQYKNSTDPHAWMDVANGLIYIENIKNALTELDPEHADIYEFNYGIYRQQLEDLDREIQQEIRRIPEKRRILITSHDAFRYYGKRYGIDVQAILGTSTDADAQTSDIVRLNKIIQSSGVPAVFIETTVNPKLLQQIATDNNIEVGGKLYSDSIGDKDSPAPTYIDMLKYNTSTIVAALSKADTADTDTSEAEKSNYGLFVVLGVLLLGGFIFMVVKLNG</sequence>
<feature type="transmembrane region" description="Helical" evidence="7">
    <location>
        <begin position="307"/>
        <end position="326"/>
    </location>
</feature>
<dbReference type="OrthoDB" id="9793396at2"/>
<dbReference type="InterPro" id="IPR006129">
    <property type="entry name" value="AdhesinB"/>
</dbReference>
<evidence type="ECO:0000313" key="9">
    <source>
        <dbReference type="EMBL" id="PHN03160.1"/>
    </source>
</evidence>
<dbReference type="RefSeq" id="WP_099153600.1">
    <property type="nucleotide sequence ID" value="NZ_PDUD01000034.1"/>
</dbReference>
<organism evidence="9 10">
    <name type="scientific">Flavilitoribacter nigricans (strain ATCC 23147 / DSM 23189 / NBRC 102662 / NCIMB 1420 / SS-2)</name>
    <name type="common">Lewinella nigricans</name>
    <dbReference type="NCBI Taxonomy" id="1122177"/>
    <lineage>
        <taxon>Bacteria</taxon>
        <taxon>Pseudomonadati</taxon>
        <taxon>Bacteroidota</taxon>
        <taxon>Saprospiria</taxon>
        <taxon>Saprospirales</taxon>
        <taxon>Lewinellaceae</taxon>
        <taxon>Flavilitoribacter</taxon>
    </lineage>
</organism>
<name>A0A2D0N438_FLAN2</name>
<evidence type="ECO:0000256" key="2">
    <source>
        <dbReference type="ARBA" id="ARBA00011028"/>
    </source>
</evidence>
<dbReference type="GO" id="GO:0030001">
    <property type="term" value="P:metal ion transport"/>
    <property type="evidence" value="ECO:0007669"/>
    <property type="project" value="InterPro"/>
</dbReference>
<dbReference type="PRINTS" id="PR00690">
    <property type="entry name" value="ADHESNFAMILY"/>
</dbReference>
<keyword evidence="10" id="KW-1185">Reference proteome</keyword>
<dbReference type="InterPro" id="IPR050492">
    <property type="entry name" value="Bact_metal-bind_prot9"/>
</dbReference>
<feature type="signal peptide" evidence="8">
    <location>
        <begin position="1"/>
        <end position="18"/>
    </location>
</feature>
<dbReference type="GO" id="GO:0046872">
    <property type="term" value="F:metal ion binding"/>
    <property type="evidence" value="ECO:0007669"/>
    <property type="project" value="UniProtKB-KW"/>
</dbReference>
<accession>A0A2D0N438</accession>
<evidence type="ECO:0000256" key="6">
    <source>
        <dbReference type="RuleBase" id="RU003512"/>
    </source>
</evidence>
<dbReference type="PANTHER" id="PTHR42953:SF1">
    <property type="entry name" value="METAL-BINDING PROTEIN HI_0362-RELATED"/>
    <property type="match status" value="1"/>
</dbReference>
<keyword evidence="7" id="KW-1133">Transmembrane helix</keyword>
<evidence type="ECO:0000256" key="1">
    <source>
        <dbReference type="ARBA" id="ARBA00004196"/>
    </source>
</evidence>
<comment type="subcellular location">
    <subcellularLocation>
        <location evidence="1">Cell envelope</location>
    </subcellularLocation>
</comment>
<keyword evidence="5 8" id="KW-0732">Signal</keyword>
<dbReference type="Pfam" id="PF01297">
    <property type="entry name" value="ZnuA"/>
    <property type="match status" value="1"/>
</dbReference>
<evidence type="ECO:0000256" key="4">
    <source>
        <dbReference type="ARBA" id="ARBA00022723"/>
    </source>
</evidence>
<keyword evidence="7" id="KW-0812">Transmembrane</keyword>
<keyword evidence="4" id="KW-0479">Metal-binding</keyword>
<dbReference type="Gene3D" id="3.40.50.1980">
    <property type="entry name" value="Nitrogenase molybdenum iron protein domain"/>
    <property type="match status" value="2"/>
</dbReference>
<proteinExistence type="inferred from homology"/>
<keyword evidence="3 6" id="KW-0813">Transport</keyword>
<comment type="similarity">
    <text evidence="2 6">Belongs to the bacterial solute-binding protein 9 family.</text>
</comment>
<gene>
    <name evidence="9" type="ORF">CRP01_28405</name>
</gene>
<evidence type="ECO:0000313" key="10">
    <source>
        <dbReference type="Proteomes" id="UP000223913"/>
    </source>
</evidence>
<dbReference type="SUPFAM" id="SSF53807">
    <property type="entry name" value="Helical backbone' metal receptor"/>
    <property type="match status" value="1"/>
</dbReference>
<dbReference type="InterPro" id="IPR006127">
    <property type="entry name" value="ZnuA-like"/>
</dbReference>
<dbReference type="PANTHER" id="PTHR42953">
    <property type="entry name" value="HIGH-AFFINITY ZINC UPTAKE SYSTEM PROTEIN ZNUA-RELATED"/>
    <property type="match status" value="1"/>
</dbReference>
<comment type="caution">
    <text evidence="9">The sequence shown here is derived from an EMBL/GenBank/DDBJ whole genome shotgun (WGS) entry which is preliminary data.</text>
</comment>
<evidence type="ECO:0000256" key="7">
    <source>
        <dbReference type="SAM" id="Phobius"/>
    </source>
</evidence>
<dbReference type="EMBL" id="PDUD01000034">
    <property type="protein sequence ID" value="PHN03160.1"/>
    <property type="molecule type" value="Genomic_DNA"/>
</dbReference>
<dbReference type="AlphaFoldDB" id="A0A2D0N438"/>
<dbReference type="InterPro" id="IPR006128">
    <property type="entry name" value="Lipoprotein_PsaA-like"/>
</dbReference>
<dbReference type="GO" id="GO:0007155">
    <property type="term" value="P:cell adhesion"/>
    <property type="evidence" value="ECO:0007669"/>
    <property type="project" value="InterPro"/>
</dbReference>
<dbReference type="GO" id="GO:0030313">
    <property type="term" value="C:cell envelope"/>
    <property type="evidence" value="ECO:0007669"/>
    <property type="project" value="UniProtKB-SubCell"/>
</dbReference>